<keyword evidence="4 6" id="KW-0689">Ribosomal protein</keyword>
<dbReference type="GO" id="GO:0006412">
    <property type="term" value="P:translation"/>
    <property type="evidence" value="ECO:0007669"/>
    <property type="project" value="UniProtKB-UniRule"/>
</dbReference>
<name>A0A2G9YHI7_9BACT</name>
<dbReference type="PANTHER" id="PTHR10744">
    <property type="entry name" value="40S RIBOSOMAL PROTEIN S11 FAMILY MEMBER"/>
    <property type="match status" value="1"/>
</dbReference>
<evidence type="ECO:0000256" key="4">
    <source>
        <dbReference type="ARBA" id="ARBA00022980"/>
    </source>
</evidence>
<dbReference type="AlphaFoldDB" id="A0A2G9YHI7"/>
<keyword evidence="3 6" id="KW-0694">RNA-binding</keyword>
<sequence length="98" mass="11382">MGERKEFTGTVVSDKMQKTVIVKVLRISKHPKYSRIMKSYNKFKAHDEKGAAKLGDIVRIEETRPLSKDKHFRVLEVIKKAEASDIQIDEEQILKEIK</sequence>
<dbReference type="GO" id="GO:0019843">
    <property type="term" value="F:rRNA binding"/>
    <property type="evidence" value="ECO:0007669"/>
    <property type="project" value="UniProtKB-UniRule"/>
</dbReference>
<comment type="function">
    <text evidence="6">One of the primary rRNA binding proteins, it binds specifically to the 5'-end of 16S ribosomal RNA.</text>
</comment>
<dbReference type="EMBL" id="PCRK01000182">
    <property type="protein sequence ID" value="PIP18654.1"/>
    <property type="molecule type" value="Genomic_DNA"/>
</dbReference>
<dbReference type="Proteomes" id="UP000231292">
    <property type="component" value="Unassembled WGS sequence"/>
</dbReference>
<evidence type="ECO:0000256" key="5">
    <source>
        <dbReference type="ARBA" id="ARBA00023274"/>
    </source>
</evidence>
<dbReference type="PROSITE" id="PS00056">
    <property type="entry name" value="RIBOSOMAL_S17"/>
    <property type="match status" value="1"/>
</dbReference>
<dbReference type="HAMAP" id="MF_01345_B">
    <property type="entry name" value="Ribosomal_uS17_B"/>
    <property type="match status" value="1"/>
</dbReference>
<dbReference type="CDD" id="cd00364">
    <property type="entry name" value="Ribosomal_uS17"/>
    <property type="match status" value="1"/>
</dbReference>
<dbReference type="InterPro" id="IPR019984">
    <property type="entry name" value="Ribosomal_uS17_bact/chlr"/>
</dbReference>
<evidence type="ECO:0000256" key="1">
    <source>
        <dbReference type="ARBA" id="ARBA00010254"/>
    </source>
</evidence>
<dbReference type="PRINTS" id="PR00973">
    <property type="entry name" value="RIBOSOMALS17"/>
</dbReference>
<keyword evidence="2 6" id="KW-0699">rRNA-binding</keyword>
<keyword evidence="5 6" id="KW-0687">Ribonucleoprotein</keyword>
<evidence type="ECO:0000256" key="7">
    <source>
        <dbReference type="RuleBase" id="RU003872"/>
    </source>
</evidence>
<comment type="subunit">
    <text evidence="6">Part of the 30S ribosomal subunit.</text>
</comment>
<dbReference type="Pfam" id="PF00366">
    <property type="entry name" value="Ribosomal_S17"/>
    <property type="match status" value="1"/>
</dbReference>
<dbReference type="GO" id="GO:0022627">
    <property type="term" value="C:cytosolic small ribosomal subunit"/>
    <property type="evidence" value="ECO:0007669"/>
    <property type="project" value="UniProtKB-UniRule"/>
</dbReference>
<dbReference type="Gene3D" id="2.40.50.140">
    <property type="entry name" value="Nucleic acid-binding proteins"/>
    <property type="match status" value="1"/>
</dbReference>
<dbReference type="PANTHER" id="PTHR10744:SF1">
    <property type="entry name" value="SMALL RIBOSOMAL SUBUNIT PROTEIN US17M"/>
    <property type="match status" value="1"/>
</dbReference>
<evidence type="ECO:0000256" key="6">
    <source>
        <dbReference type="HAMAP-Rule" id="MF_01345"/>
    </source>
</evidence>
<dbReference type="InterPro" id="IPR000266">
    <property type="entry name" value="Ribosomal_uS17"/>
</dbReference>
<evidence type="ECO:0000256" key="3">
    <source>
        <dbReference type="ARBA" id="ARBA00022884"/>
    </source>
</evidence>
<comment type="caution">
    <text evidence="8">The sequence shown here is derived from an EMBL/GenBank/DDBJ whole genome shotgun (WGS) entry which is preliminary data.</text>
</comment>
<dbReference type="InterPro" id="IPR019979">
    <property type="entry name" value="Ribosomal_uS17_CS"/>
</dbReference>
<reference evidence="8 9" key="1">
    <citation type="submission" date="2017-09" db="EMBL/GenBank/DDBJ databases">
        <title>Depth-based differentiation of microbial function through sediment-hosted aquifers and enrichment of novel symbionts in the deep terrestrial subsurface.</title>
        <authorList>
            <person name="Probst A.J."/>
            <person name="Ladd B."/>
            <person name="Jarett J.K."/>
            <person name="Geller-Mcgrath D.E."/>
            <person name="Sieber C.M."/>
            <person name="Emerson J.B."/>
            <person name="Anantharaman K."/>
            <person name="Thomas B.C."/>
            <person name="Malmstrom R."/>
            <person name="Stieglmeier M."/>
            <person name="Klingl A."/>
            <person name="Woyke T."/>
            <person name="Ryan C.M."/>
            <person name="Banfield J.F."/>
        </authorList>
    </citation>
    <scope>NUCLEOTIDE SEQUENCE [LARGE SCALE GENOMIC DNA]</scope>
    <source>
        <strain evidence="8">CG23_combo_of_CG06-09_8_20_14_all_41_10</strain>
    </source>
</reference>
<organism evidence="8 9">
    <name type="scientific">Candidatus Sherwoodlollariibacterium unditelluris</name>
    <dbReference type="NCBI Taxonomy" id="1974757"/>
    <lineage>
        <taxon>Bacteria</taxon>
        <taxon>Pseudomonadati</taxon>
        <taxon>Candidatus Omnitrophota</taxon>
        <taxon>Candidatus Sherwoodlollariibacterium</taxon>
    </lineage>
</organism>
<accession>A0A2G9YHI7</accession>
<evidence type="ECO:0000313" key="8">
    <source>
        <dbReference type="EMBL" id="PIP18654.1"/>
    </source>
</evidence>
<comment type="similarity">
    <text evidence="1 6 7">Belongs to the universal ribosomal protein uS17 family.</text>
</comment>
<evidence type="ECO:0000256" key="2">
    <source>
        <dbReference type="ARBA" id="ARBA00022730"/>
    </source>
</evidence>
<proteinExistence type="inferred from homology"/>
<dbReference type="InterPro" id="IPR012340">
    <property type="entry name" value="NA-bd_OB-fold"/>
</dbReference>
<protein>
    <recommendedName>
        <fullName evidence="6">Small ribosomal subunit protein uS17</fullName>
    </recommendedName>
</protein>
<dbReference type="GO" id="GO:0003735">
    <property type="term" value="F:structural constituent of ribosome"/>
    <property type="evidence" value="ECO:0007669"/>
    <property type="project" value="UniProtKB-UniRule"/>
</dbReference>
<gene>
    <name evidence="6" type="primary">rpsQ</name>
    <name evidence="8" type="ORF">COX41_07085</name>
</gene>
<dbReference type="SUPFAM" id="SSF50249">
    <property type="entry name" value="Nucleic acid-binding proteins"/>
    <property type="match status" value="1"/>
</dbReference>
<evidence type="ECO:0000313" key="9">
    <source>
        <dbReference type="Proteomes" id="UP000231292"/>
    </source>
</evidence>
<dbReference type="NCBIfam" id="TIGR03635">
    <property type="entry name" value="uS17_bact"/>
    <property type="match status" value="1"/>
</dbReference>
<dbReference type="NCBIfam" id="NF004123">
    <property type="entry name" value="PRK05610.1"/>
    <property type="match status" value="1"/>
</dbReference>